<dbReference type="PROSITE" id="PS50013">
    <property type="entry name" value="CHROMO_2"/>
    <property type="match status" value="1"/>
</dbReference>
<organism evidence="4 5">
    <name type="scientific">Discina gigas</name>
    <dbReference type="NCBI Taxonomy" id="1032678"/>
    <lineage>
        <taxon>Eukaryota</taxon>
        <taxon>Fungi</taxon>
        <taxon>Dikarya</taxon>
        <taxon>Ascomycota</taxon>
        <taxon>Pezizomycotina</taxon>
        <taxon>Pezizomycetes</taxon>
        <taxon>Pezizales</taxon>
        <taxon>Discinaceae</taxon>
        <taxon>Discina</taxon>
    </lineage>
</organism>
<gene>
    <name evidence="4" type="ORF">Q9L58_000241</name>
</gene>
<feature type="region of interest" description="Disordered" evidence="2">
    <location>
        <begin position="611"/>
        <end position="640"/>
    </location>
</feature>
<keyword evidence="5" id="KW-1185">Reference proteome</keyword>
<proteinExistence type="predicted"/>
<feature type="compositionally biased region" description="Basic and acidic residues" evidence="2">
    <location>
        <begin position="711"/>
        <end position="734"/>
    </location>
</feature>
<feature type="region of interest" description="Disordered" evidence="2">
    <location>
        <begin position="682"/>
        <end position="740"/>
    </location>
</feature>
<name>A0ABR3GXA5_9PEZI</name>
<feature type="compositionally biased region" description="Acidic residues" evidence="2">
    <location>
        <begin position="631"/>
        <end position="640"/>
    </location>
</feature>
<protein>
    <recommendedName>
        <fullName evidence="3">Chromo domain-containing protein</fullName>
    </recommendedName>
</protein>
<comment type="caution">
    <text evidence="4">The sequence shown here is derived from an EMBL/GenBank/DDBJ whole genome shotgun (WGS) entry which is preliminary data.</text>
</comment>
<reference evidence="4 5" key="1">
    <citation type="submission" date="2024-02" db="EMBL/GenBank/DDBJ databases">
        <title>Discinaceae phylogenomics.</title>
        <authorList>
            <person name="Dirks A.C."/>
            <person name="James T.Y."/>
        </authorList>
    </citation>
    <scope>NUCLEOTIDE SEQUENCE [LARGE SCALE GENOMIC DNA]</scope>
    <source>
        <strain evidence="4 5">ACD0624</strain>
    </source>
</reference>
<accession>A0ABR3GXA5</accession>
<evidence type="ECO:0000313" key="4">
    <source>
        <dbReference type="EMBL" id="KAL0640577.1"/>
    </source>
</evidence>
<evidence type="ECO:0000259" key="3">
    <source>
        <dbReference type="PROSITE" id="PS50013"/>
    </source>
</evidence>
<feature type="compositionally biased region" description="Basic and acidic residues" evidence="2">
    <location>
        <begin position="691"/>
        <end position="705"/>
    </location>
</feature>
<dbReference type="Gene3D" id="2.40.50.40">
    <property type="match status" value="1"/>
</dbReference>
<evidence type="ECO:0000256" key="2">
    <source>
        <dbReference type="SAM" id="MobiDB-lite"/>
    </source>
</evidence>
<dbReference type="InterPro" id="IPR000953">
    <property type="entry name" value="Chromo/chromo_shadow_dom"/>
</dbReference>
<evidence type="ECO:0000313" key="5">
    <source>
        <dbReference type="Proteomes" id="UP001447188"/>
    </source>
</evidence>
<evidence type="ECO:0000256" key="1">
    <source>
        <dbReference type="ARBA" id="ARBA00011353"/>
    </source>
</evidence>
<dbReference type="SUPFAM" id="SSF54160">
    <property type="entry name" value="Chromo domain-like"/>
    <property type="match status" value="1"/>
</dbReference>
<sequence>MVLVLTPQDHLSPLEVLLTIYTPILECLVNHLPTPSKIALSQSSKYVRQLLYSYPLFFSHLDFRLPVMENPSFDSYRLGTVYNLDRLLATLPIEHRITSLTLDWTAVTGLFLFGKIMDRCQNTLEHLSVRGCRKVSIKHHIVPYLVYQDSVEPLSVSTLISPRRVLKSLYVYKARGVRRKPFLIDRKPADGDEPSRYLTTLADKLGIWVDLGLCPTPKLRCPRRREILRRGKEKFCVPFDKRWRVLQEAGPNNPATPQLTLLSPHEHGQRRRFEESQGAGIVCDNCDIAIPDRCEACVQQMTCSNCTKALCHHCAYARPVSPSSSSSAESDESVTNPLMQALPQTMQLPIPLPGITASLNNVAATIPIPIPGAIAASASESNPTMHLLQACCDSASATNPADILCSTCMTSIPWAICDGCQRQICIKHELDRCRKCEGGCQKIFCFSNDSTSVPGCGESDTGRAGMKDCLSCGKDVCSDCRTRTLTSPSLTNATSSDDGTESEELEEETSPQKTSCNCKACKRNYYCMSCWPNKPTPCERRPKEILDHKPIEEGATIYLVTFYDSEERQKKKWMTKQRILDDFPNTGGPELIFAFQESLSISKPMGLLVSPPPPRTTPESSIHGDDTKIGEEEEDEEEIQVGEREWIMERVLSKRLQDPGEPEIETGDRFFYLIKWLGRGNEVTWEPKGGFPEESRERRMIDKFDSNGPDRPARDGGDGRAANEEAGPSEERPEGGFGLI</sequence>
<dbReference type="Proteomes" id="UP001447188">
    <property type="component" value="Unassembled WGS sequence"/>
</dbReference>
<comment type="subunit">
    <text evidence="1">Component of the NuA4 histone acetyltransferase complex.</text>
</comment>
<feature type="domain" description="Chromo" evidence="3">
    <location>
        <begin position="646"/>
        <end position="716"/>
    </location>
</feature>
<dbReference type="InterPro" id="IPR016197">
    <property type="entry name" value="Chromo-like_dom_sf"/>
</dbReference>
<dbReference type="EMBL" id="JBBBZM010000002">
    <property type="protein sequence ID" value="KAL0640577.1"/>
    <property type="molecule type" value="Genomic_DNA"/>
</dbReference>